<name>A0A0E1W3H4_BURPE</name>
<dbReference type="EMBL" id="CM000832">
    <property type="protein sequence ID" value="EET07770.1"/>
    <property type="molecule type" value="Genomic_DNA"/>
</dbReference>
<accession>A0A0E1W3H4</accession>
<organism evidence="1">
    <name type="scientific">Burkholderia pseudomallei 1710a</name>
    <dbReference type="NCBI Taxonomy" id="320371"/>
    <lineage>
        <taxon>Bacteria</taxon>
        <taxon>Pseudomonadati</taxon>
        <taxon>Pseudomonadota</taxon>
        <taxon>Betaproteobacteria</taxon>
        <taxon>Burkholderiales</taxon>
        <taxon>Burkholderiaceae</taxon>
        <taxon>Burkholderia</taxon>
        <taxon>pseudomallei group</taxon>
    </lineage>
</organism>
<reference evidence="1" key="1">
    <citation type="submission" date="2009-05" db="EMBL/GenBank/DDBJ databases">
        <authorList>
            <person name="Harkins D.M."/>
            <person name="DeShazer D."/>
            <person name="Woods D.E."/>
            <person name="Brinkac L.M."/>
            <person name="Brown K.A."/>
            <person name="Hung G.C."/>
            <person name="Tuanyok A."/>
            <person name="Zhang B."/>
            <person name="Nierman W.C."/>
        </authorList>
    </citation>
    <scope>NUCLEOTIDE SEQUENCE [LARGE SCALE GENOMIC DNA]</scope>
    <source>
        <strain evidence="1">1710a</strain>
    </source>
</reference>
<dbReference type="HOGENOM" id="CLU_2631419_0_0_4"/>
<sequence>MGSPRHAASPCTDQPLSCAVRRSRQLLPTVSFADQFDTLAYKQRPESREIPTTFDARLTPRAPRIAYDAMPSPRDAL</sequence>
<protein>
    <submittedName>
        <fullName evidence="1">Uncharacterized protein</fullName>
    </submittedName>
</protein>
<proteinExistence type="predicted"/>
<dbReference type="Proteomes" id="UP000001812">
    <property type="component" value="Chromosome I"/>
</dbReference>
<gene>
    <name evidence="1" type="ORF">BURPS1710A_3376</name>
</gene>
<dbReference type="AlphaFoldDB" id="A0A0E1W3H4"/>
<evidence type="ECO:0000313" key="1">
    <source>
        <dbReference type="EMBL" id="EET07770.1"/>
    </source>
</evidence>